<dbReference type="CDD" id="cd04657">
    <property type="entry name" value="Piwi_ago-like"/>
    <property type="match status" value="1"/>
</dbReference>
<feature type="region of interest" description="Disordered" evidence="6">
    <location>
        <begin position="1"/>
        <end position="85"/>
    </location>
</feature>
<dbReference type="InterPro" id="IPR003165">
    <property type="entry name" value="Piwi"/>
</dbReference>
<feature type="compositionally biased region" description="Low complexity" evidence="6">
    <location>
        <begin position="55"/>
        <end position="85"/>
    </location>
</feature>
<dbReference type="InterPro" id="IPR003100">
    <property type="entry name" value="PAZ_dom"/>
</dbReference>
<evidence type="ECO:0000256" key="1">
    <source>
        <dbReference type="ARBA" id="ARBA00008201"/>
    </source>
</evidence>
<evidence type="ECO:0000256" key="6">
    <source>
        <dbReference type="SAM" id="MobiDB-lite"/>
    </source>
</evidence>
<dbReference type="InterPro" id="IPR036397">
    <property type="entry name" value="RNaseH_sf"/>
</dbReference>
<protein>
    <recommendedName>
        <fullName evidence="10">Argonaute family protein</fullName>
    </recommendedName>
</protein>
<proteinExistence type="inferred from homology"/>
<dbReference type="CDD" id="cd02846">
    <property type="entry name" value="PAZ_argonaute_like"/>
    <property type="match status" value="1"/>
</dbReference>
<feature type="domain" description="PAZ" evidence="7">
    <location>
        <begin position="329"/>
        <end position="441"/>
    </location>
</feature>
<dbReference type="FunFam" id="3.30.420.10:FF:000013">
    <property type="entry name" value="protein argonaute 10-like"/>
    <property type="match status" value="1"/>
</dbReference>
<dbReference type="GO" id="GO:0003723">
    <property type="term" value="F:RNA binding"/>
    <property type="evidence" value="ECO:0007669"/>
    <property type="project" value="InterPro"/>
</dbReference>
<organism evidence="9">
    <name type="scientific">Davidia involucrata</name>
    <name type="common">Dove tree</name>
    <dbReference type="NCBI Taxonomy" id="16924"/>
    <lineage>
        <taxon>Eukaryota</taxon>
        <taxon>Viridiplantae</taxon>
        <taxon>Streptophyta</taxon>
        <taxon>Embryophyta</taxon>
        <taxon>Tracheophyta</taxon>
        <taxon>Spermatophyta</taxon>
        <taxon>Magnoliopsida</taxon>
        <taxon>eudicotyledons</taxon>
        <taxon>Gunneridae</taxon>
        <taxon>Pentapetalae</taxon>
        <taxon>asterids</taxon>
        <taxon>Cornales</taxon>
        <taxon>Nyssaceae</taxon>
        <taxon>Davidia</taxon>
    </lineage>
</organism>
<dbReference type="GO" id="GO:0006417">
    <property type="term" value="P:regulation of translation"/>
    <property type="evidence" value="ECO:0007669"/>
    <property type="project" value="UniProtKB-KW"/>
</dbReference>
<evidence type="ECO:0000256" key="4">
    <source>
        <dbReference type="ARBA" id="ARBA00023158"/>
    </source>
</evidence>
<evidence type="ECO:0000313" key="9">
    <source>
        <dbReference type="EMBL" id="MPA42250.1"/>
    </source>
</evidence>
<keyword evidence="3" id="KW-0810">Translation regulation</keyword>
<dbReference type="InterPro" id="IPR032472">
    <property type="entry name" value="ArgoL2"/>
</dbReference>
<dbReference type="FunFam" id="3.40.50.2300:FF:000110">
    <property type="entry name" value="Argonaute 10"/>
    <property type="match status" value="1"/>
</dbReference>
<feature type="compositionally biased region" description="Low complexity" evidence="6">
    <location>
        <begin position="97"/>
        <end position="118"/>
    </location>
</feature>
<gene>
    <name evidence="9" type="ORF">Din_011691</name>
</gene>
<evidence type="ECO:0000259" key="8">
    <source>
        <dbReference type="PROSITE" id="PS50822"/>
    </source>
</evidence>
<evidence type="ECO:0000256" key="3">
    <source>
        <dbReference type="ARBA" id="ARBA00022845"/>
    </source>
</evidence>
<dbReference type="SMART" id="SM00950">
    <property type="entry name" value="Piwi"/>
    <property type="match status" value="1"/>
</dbReference>
<dbReference type="Pfam" id="PF02170">
    <property type="entry name" value="PAZ"/>
    <property type="match status" value="1"/>
</dbReference>
<feature type="domain" description="Piwi" evidence="8">
    <location>
        <begin position="620"/>
        <end position="937"/>
    </location>
</feature>
<reference evidence="9" key="1">
    <citation type="submission" date="2019-08" db="EMBL/GenBank/DDBJ databases">
        <title>Reference gene set and small RNA set construction with multiple tissues from Davidia involucrata Baill.</title>
        <authorList>
            <person name="Yang H."/>
            <person name="Zhou C."/>
            <person name="Li G."/>
            <person name="Wang J."/>
            <person name="Gao P."/>
            <person name="Wang M."/>
            <person name="Wang R."/>
            <person name="Zhao Y."/>
        </authorList>
    </citation>
    <scope>NUCLEOTIDE SEQUENCE</scope>
    <source>
        <tissue evidence="9">Mixed with DoveR01_LX</tissue>
    </source>
</reference>
<feature type="compositionally biased region" description="Gly residues" evidence="6">
    <location>
        <begin position="31"/>
        <end position="42"/>
    </location>
</feature>
<dbReference type="SUPFAM" id="SSF101690">
    <property type="entry name" value="PAZ domain"/>
    <property type="match status" value="1"/>
</dbReference>
<dbReference type="SUPFAM" id="SSF53098">
    <property type="entry name" value="Ribonuclease H-like"/>
    <property type="match status" value="1"/>
</dbReference>
<dbReference type="Gene3D" id="3.40.50.2300">
    <property type="match status" value="1"/>
</dbReference>
<dbReference type="Pfam" id="PF16487">
    <property type="entry name" value="ArgoMid"/>
    <property type="match status" value="1"/>
</dbReference>
<dbReference type="InterPro" id="IPR036085">
    <property type="entry name" value="PAZ_dom_sf"/>
</dbReference>
<dbReference type="SMART" id="SM00949">
    <property type="entry name" value="PAZ"/>
    <property type="match status" value="1"/>
</dbReference>
<dbReference type="InterPro" id="IPR012337">
    <property type="entry name" value="RNaseH-like_sf"/>
</dbReference>
<dbReference type="GO" id="GO:0031047">
    <property type="term" value="P:regulatory ncRNA-mediated gene silencing"/>
    <property type="evidence" value="ECO:0007669"/>
    <property type="project" value="UniProtKB-KW"/>
</dbReference>
<dbReference type="InterPro" id="IPR032473">
    <property type="entry name" value="Argonaute_Mid_dom"/>
</dbReference>
<dbReference type="SMART" id="SM01163">
    <property type="entry name" value="DUF1785"/>
    <property type="match status" value="1"/>
</dbReference>
<dbReference type="PANTHER" id="PTHR22891">
    <property type="entry name" value="EUKARYOTIC TRANSLATION INITIATION FACTOR 2C"/>
    <property type="match status" value="1"/>
</dbReference>
<dbReference type="PROSITE" id="PS50822">
    <property type="entry name" value="PIWI"/>
    <property type="match status" value="1"/>
</dbReference>
<dbReference type="InterPro" id="IPR032474">
    <property type="entry name" value="Argonaute_N"/>
</dbReference>
<accession>A0A5B6ZDN0</accession>
<sequence>MSGQGRGRGRGRGGGRGQPRRDQPSPLPSSGRGGGRGRGAGGSAEFQAPPPARNPPAASHSAPASVPSPSQLPSSSAPTPSTASLSLDVEKKLTLGSPAPIQQPSQPSTSLQPLPASSKALRPPARPGFGTVGRKCVVRANHFLVQVADNDLHHYDVSITPEVSSKKVCRDIMGKLVESYRESYLGKRWPAYDGRKSIYTAGPLPFSSKEFVVKLVDNNGAARREREFRVAIKFAAKADLHHLKQYLESRQLDAPQETIQVLDVVLRAKPSIYYAVVGRSFFAPELGGRGELGDGLEYWKGFYQSLRPTQMGLSLNIDISARAFYEPILISDFVAKYFNVRDLTRPLSEQDRLKVKRALKGVRVELNHRDYVKRYKITGVSAQPTSQLTFPLDGTGTRTSVVQYFRERYNITLRYAFLPALQAGSDAQPVYLPMEICKIVEGQRYTRKLNDKQVTAMLRATCQRPGERERSIRQMVAHNNYNNDQLVNEFGLQVRAELTSIHDARVLPPPTLKYHDTGRETKVDPSVGQWNMINKKMVNGGKVEFWTCVNFSRTRQDLATQFCQELVSMCISKGMDFNSMPLLPIHSAHPGQIEKALADIFAQSNAKLASMKQTGKQLQLLIIILPDLSGSYGRIKRVCETELGIVSQCCQPRQVSRLNKQYLENVSLKINVKAGGRNTVLLTAIERRIPFVTDRPTIIFGADVTHPTPGEDSSPSIAAVVASMDWPEVTKYRGLVSAQPPKQEIIEDLYKTNQDGTVHGGMIREFLVAFRRSTGYKPHRIIFYRDGVSEGQFSQVLLHEMDAIRRACASLEENYQPRVTFVVVQKRHHTRLFPADHNNRSSTDRSGNILPGTVVDTQICHPSEFDFYLCSHAGIQGTSRPTHYHVLYDENNFTADALQILTNNLCYTYARCTRSVSIVPPAYYAHLAAFRARYYIEGETSESGSTGGGSSTRERNVEVRPLPVIKDNVKDVMFYC</sequence>
<dbReference type="InterPro" id="IPR014811">
    <property type="entry name" value="ArgoL1"/>
</dbReference>
<name>A0A5B6ZDN0_DAVIN</name>
<dbReference type="Pfam" id="PF08699">
    <property type="entry name" value="ArgoL1"/>
    <property type="match status" value="1"/>
</dbReference>
<dbReference type="Pfam" id="PF02171">
    <property type="entry name" value="Piwi"/>
    <property type="match status" value="1"/>
</dbReference>
<dbReference type="InterPro" id="IPR045246">
    <property type="entry name" value="Piwi_ago-like"/>
</dbReference>
<comment type="similarity">
    <text evidence="1">Belongs to the argonaute family. Ago subfamily.</text>
</comment>
<keyword evidence="4" id="KW-0943">RNA-mediated gene silencing</keyword>
<dbReference type="PROSITE" id="PS50821">
    <property type="entry name" value="PAZ"/>
    <property type="match status" value="1"/>
</dbReference>
<dbReference type="Gene3D" id="2.170.260.10">
    <property type="entry name" value="paz domain"/>
    <property type="match status" value="1"/>
</dbReference>
<evidence type="ECO:0000256" key="2">
    <source>
        <dbReference type="ARBA" id="ARBA00022491"/>
    </source>
</evidence>
<dbReference type="AlphaFoldDB" id="A0A5B6ZDN0"/>
<dbReference type="Gene3D" id="3.30.420.10">
    <property type="entry name" value="Ribonuclease H-like superfamily/Ribonuclease H"/>
    <property type="match status" value="1"/>
</dbReference>
<keyword evidence="5" id="KW-0687">Ribonucleoprotein</keyword>
<feature type="region of interest" description="Disordered" evidence="6">
    <location>
        <begin position="97"/>
        <end position="127"/>
    </location>
</feature>
<dbReference type="GO" id="GO:1990904">
    <property type="term" value="C:ribonucleoprotein complex"/>
    <property type="evidence" value="ECO:0007669"/>
    <property type="project" value="UniProtKB-KW"/>
</dbReference>
<dbReference type="EMBL" id="GHES01011691">
    <property type="protein sequence ID" value="MPA42250.1"/>
    <property type="molecule type" value="Transcribed_RNA"/>
</dbReference>
<evidence type="ECO:0000256" key="5">
    <source>
        <dbReference type="ARBA" id="ARBA00023274"/>
    </source>
</evidence>
<dbReference type="Pfam" id="PF16486">
    <property type="entry name" value="ArgoN"/>
    <property type="match status" value="1"/>
</dbReference>
<dbReference type="GO" id="GO:0051607">
    <property type="term" value="P:defense response to virus"/>
    <property type="evidence" value="ECO:0007669"/>
    <property type="project" value="UniProtKB-ARBA"/>
</dbReference>
<evidence type="ECO:0008006" key="10">
    <source>
        <dbReference type="Google" id="ProtNLM"/>
    </source>
</evidence>
<evidence type="ECO:0000259" key="7">
    <source>
        <dbReference type="PROSITE" id="PS50821"/>
    </source>
</evidence>
<dbReference type="Pfam" id="PF16488">
    <property type="entry name" value="ArgoL2"/>
    <property type="match status" value="1"/>
</dbReference>
<keyword evidence="2" id="KW-0678">Repressor</keyword>